<comment type="pathway">
    <text evidence="1">Plant hormone metabolism; auxin biosynthesis.</text>
</comment>
<evidence type="ECO:0000256" key="2">
    <source>
        <dbReference type="ARBA" id="ARBA00005833"/>
    </source>
</evidence>
<sequence length="529" mass="57835">MALNRRELLIGLSTLGSYPFLGTRAAASTSASSIADSSTTTTSLPQSTTQASGKKVIVVGAGIGGLVSAYELQRAGFDVTVVEARDRVGGRNWTLRRGDKVEYTDGTTQTVQFDQGFYFNAGPARIPSHHQIMLGYCRELGVALEVVVNTSRNALVRPDLTEPPFQLRQAVNDARGYIAELLTQSVRNDSVPQTLSKADRKNLQDFLKIWGDLSDKQTYEGSARSGYKVLPGAGDQLPVKRAPLPLKSLLNPALWTALVIDEYPEFSPTMFQPVGGMDQIPKAFHKRLGQRVRFNSEVQVIENQEASASVVVKDRLTGQTSTLTADYVVVTLPLPLLAKLQTNFSQPVKDAIAATEFGFANKVAWQSPRFWETDLQIYGGLSFLNHDAYSFWYPSGGFQQPEGVLIGAYNNGEVARRFGEKSHQEQIALSKQAVELLHPNRSQLLKNPVAISWSRIPYSLGPWSSHEVKQPAYDLLNQPQGRVHLSSDSLAHSGIGIWQESAAASARRVAHVILQQATQTGSVTQEAAA</sequence>
<evidence type="ECO:0000313" key="8">
    <source>
        <dbReference type="EMBL" id="AXI02586.1"/>
    </source>
</evidence>
<dbReference type="Gene3D" id="3.50.50.60">
    <property type="entry name" value="FAD/NAD(P)-binding domain"/>
    <property type="match status" value="1"/>
</dbReference>
<dbReference type="Gene3D" id="3.90.660.10">
    <property type="match status" value="1"/>
</dbReference>
<dbReference type="GO" id="GO:0050361">
    <property type="term" value="F:tryptophan 2-monooxygenase activity"/>
    <property type="evidence" value="ECO:0007669"/>
    <property type="project" value="UniProtKB-EC"/>
</dbReference>
<keyword evidence="9" id="KW-1185">Reference proteome</keyword>
<dbReference type="OrthoDB" id="337830at2"/>
<name>A0A345P5M7_9GAMM</name>
<evidence type="ECO:0000256" key="4">
    <source>
        <dbReference type="ARBA" id="ARBA00017871"/>
    </source>
</evidence>
<dbReference type="PANTHER" id="PTHR10742:SF410">
    <property type="entry name" value="LYSINE-SPECIFIC HISTONE DEMETHYLASE 2"/>
    <property type="match status" value="1"/>
</dbReference>
<dbReference type="AlphaFoldDB" id="A0A345P5M7"/>
<dbReference type="GO" id="GO:0009851">
    <property type="term" value="P:auxin biosynthetic process"/>
    <property type="evidence" value="ECO:0007669"/>
    <property type="project" value="UniProtKB-KW"/>
</dbReference>
<evidence type="ECO:0000256" key="3">
    <source>
        <dbReference type="ARBA" id="ARBA00012535"/>
    </source>
</evidence>
<dbReference type="Pfam" id="PF01593">
    <property type="entry name" value="Amino_oxidase"/>
    <property type="match status" value="1"/>
</dbReference>
<keyword evidence="5" id="KW-0073">Auxin biosynthesis</keyword>
<reference evidence="8 9" key="1">
    <citation type="submission" date="2018-07" db="EMBL/GenBank/DDBJ databases">
        <title>Genome sequencing of Moraxellaceae gen. HYN0046.</title>
        <authorList>
            <person name="Kim M."/>
            <person name="Yi H."/>
        </authorList>
    </citation>
    <scope>NUCLEOTIDE SEQUENCE [LARGE SCALE GENOMIC DNA]</scope>
    <source>
        <strain evidence="8 9">HYN0046</strain>
    </source>
</reference>
<evidence type="ECO:0000256" key="1">
    <source>
        <dbReference type="ARBA" id="ARBA00004814"/>
    </source>
</evidence>
<dbReference type="RefSeq" id="WP_114898696.1">
    <property type="nucleotide sequence ID" value="NZ_CP031222.1"/>
</dbReference>
<dbReference type="InterPro" id="IPR050281">
    <property type="entry name" value="Flavin_monoamine_oxidase"/>
</dbReference>
<dbReference type="Gene3D" id="1.20.1440.240">
    <property type="match status" value="1"/>
</dbReference>
<gene>
    <name evidence="8" type="ORF">HYN46_06955</name>
</gene>
<dbReference type="PANTHER" id="PTHR10742">
    <property type="entry name" value="FLAVIN MONOAMINE OXIDASE"/>
    <property type="match status" value="1"/>
</dbReference>
<dbReference type="SUPFAM" id="SSF54373">
    <property type="entry name" value="FAD-linked reductases, C-terminal domain"/>
    <property type="match status" value="1"/>
</dbReference>
<accession>A0A345P5M7</accession>
<dbReference type="EC" id="1.13.12.3" evidence="3"/>
<evidence type="ECO:0000313" key="9">
    <source>
        <dbReference type="Proteomes" id="UP000253940"/>
    </source>
</evidence>
<feature type="domain" description="Amine oxidase" evidence="7">
    <location>
        <begin position="63"/>
        <end position="514"/>
    </location>
</feature>
<evidence type="ECO:0000256" key="5">
    <source>
        <dbReference type="ARBA" id="ARBA00023070"/>
    </source>
</evidence>
<evidence type="ECO:0000256" key="6">
    <source>
        <dbReference type="ARBA" id="ARBA00047321"/>
    </source>
</evidence>
<proteinExistence type="inferred from homology"/>
<dbReference type="SUPFAM" id="SSF51905">
    <property type="entry name" value="FAD/NAD(P)-binding domain"/>
    <property type="match status" value="1"/>
</dbReference>
<dbReference type="InterPro" id="IPR036188">
    <property type="entry name" value="FAD/NAD-bd_sf"/>
</dbReference>
<comment type="catalytic activity">
    <reaction evidence="6">
        <text>L-tryptophan + O2 = indole-3-acetamide + CO2 + H2O</text>
        <dbReference type="Rhea" id="RHEA:16165"/>
        <dbReference type="ChEBI" id="CHEBI:15377"/>
        <dbReference type="ChEBI" id="CHEBI:15379"/>
        <dbReference type="ChEBI" id="CHEBI:16031"/>
        <dbReference type="ChEBI" id="CHEBI:16526"/>
        <dbReference type="ChEBI" id="CHEBI:57912"/>
        <dbReference type="EC" id="1.13.12.3"/>
    </reaction>
</comment>
<dbReference type="KEGG" id="mbah:HYN46_06955"/>
<evidence type="ECO:0000259" key="7">
    <source>
        <dbReference type="Pfam" id="PF01593"/>
    </source>
</evidence>
<organism evidence="8 9">
    <name type="scientific">Aquirhabdus parva</name>
    <dbReference type="NCBI Taxonomy" id="2283318"/>
    <lineage>
        <taxon>Bacteria</taxon>
        <taxon>Pseudomonadati</taxon>
        <taxon>Pseudomonadota</taxon>
        <taxon>Gammaproteobacteria</taxon>
        <taxon>Moraxellales</taxon>
        <taxon>Moraxellaceae</taxon>
        <taxon>Aquirhabdus</taxon>
    </lineage>
</organism>
<dbReference type="Proteomes" id="UP000253940">
    <property type="component" value="Chromosome"/>
</dbReference>
<comment type="similarity">
    <text evidence="2">Belongs to the tryptophan 2-monooxygenase family.</text>
</comment>
<protein>
    <recommendedName>
        <fullName evidence="4">Tryptophan 2-monooxygenase</fullName>
        <ecNumber evidence="3">1.13.12.3</ecNumber>
    </recommendedName>
</protein>
<dbReference type="EMBL" id="CP031222">
    <property type="protein sequence ID" value="AXI02586.1"/>
    <property type="molecule type" value="Genomic_DNA"/>
</dbReference>
<dbReference type="InterPro" id="IPR002937">
    <property type="entry name" value="Amino_oxidase"/>
</dbReference>